<dbReference type="Proteomes" id="UP001054902">
    <property type="component" value="Unassembled WGS sequence"/>
</dbReference>
<dbReference type="EMBL" id="BLLK01000069">
    <property type="protein sequence ID" value="GFH60301.1"/>
    <property type="molecule type" value="Genomic_DNA"/>
</dbReference>
<dbReference type="Pfam" id="PF00561">
    <property type="entry name" value="Abhydrolase_1"/>
    <property type="match status" value="1"/>
</dbReference>
<evidence type="ECO:0000313" key="4">
    <source>
        <dbReference type="EMBL" id="GFH60301.1"/>
    </source>
</evidence>
<accession>A0AAD3HEF0</accession>
<keyword evidence="2" id="KW-0378">Hydrolase</keyword>
<dbReference type="Gene3D" id="3.40.50.1820">
    <property type="entry name" value="alpha/beta hydrolase"/>
    <property type="match status" value="1"/>
</dbReference>
<evidence type="ECO:0000256" key="2">
    <source>
        <dbReference type="ARBA" id="ARBA00022801"/>
    </source>
</evidence>
<keyword evidence="5" id="KW-1185">Reference proteome</keyword>
<dbReference type="GO" id="GO:0016020">
    <property type="term" value="C:membrane"/>
    <property type="evidence" value="ECO:0007669"/>
    <property type="project" value="TreeGrafter"/>
</dbReference>
<dbReference type="PANTHER" id="PTHR43798">
    <property type="entry name" value="MONOACYLGLYCEROL LIPASE"/>
    <property type="match status" value="1"/>
</dbReference>
<proteinExistence type="inferred from homology"/>
<comment type="similarity">
    <text evidence="1">Belongs to the AB hydrolase superfamily.</text>
</comment>
<dbReference type="InterPro" id="IPR050266">
    <property type="entry name" value="AB_hydrolase_sf"/>
</dbReference>
<dbReference type="PRINTS" id="PR00111">
    <property type="entry name" value="ABHYDROLASE"/>
</dbReference>
<dbReference type="InterPro" id="IPR029058">
    <property type="entry name" value="AB_hydrolase_fold"/>
</dbReference>
<protein>
    <recommendedName>
        <fullName evidence="3">AB hydrolase-1 domain-containing protein</fullName>
    </recommendedName>
</protein>
<organism evidence="4 5">
    <name type="scientific">Chaetoceros tenuissimus</name>
    <dbReference type="NCBI Taxonomy" id="426638"/>
    <lineage>
        <taxon>Eukaryota</taxon>
        <taxon>Sar</taxon>
        <taxon>Stramenopiles</taxon>
        <taxon>Ochrophyta</taxon>
        <taxon>Bacillariophyta</taxon>
        <taxon>Coscinodiscophyceae</taxon>
        <taxon>Chaetocerotophycidae</taxon>
        <taxon>Chaetocerotales</taxon>
        <taxon>Chaetocerotaceae</taxon>
        <taxon>Chaetoceros</taxon>
    </lineage>
</organism>
<evidence type="ECO:0000313" key="5">
    <source>
        <dbReference type="Proteomes" id="UP001054902"/>
    </source>
</evidence>
<dbReference type="InterPro" id="IPR000073">
    <property type="entry name" value="AB_hydrolase_1"/>
</dbReference>
<reference evidence="4 5" key="1">
    <citation type="journal article" date="2021" name="Sci. Rep.">
        <title>The genome of the diatom Chaetoceros tenuissimus carries an ancient integrated fragment of an extant virus.</title>
        <authorList>
            <person name="Hongo Y."/>
            <person name="Kimura K."/>
            <person name="Takaki Y."/>
            <person name="Yoshida Y."/>
            <person name="Baba S."/>
            <person name="Kobayashi G."/>
            <person name="Nagasaki K."/>
            <person name="Hano T."/>
            <person name="Tomaru Y."/>
        </authorList>
    </citation>
    <scope>NUCLEOTIDE SEQUENCE [LARGE SCALE GENOMIC DNA]</scope>
    <source>
        <strain evidence="4 5">NIES-3715</strain>
    </source>
</reference>
<dbReference type="PANTHER" id="PTHR43798:SF14">
    <property type="entry name" value="SERINE HYDROLASE-LIKE PROTEIN DDB_G0286239"/>
    <property type="match status" value="1"/>
</dbReference>
<dbReference type="GO" id="GO:0016787">
    <property type="term" value="F:hydrolase activity"/>
    <property type="evidence" value="ECO:0007669"/>
    <property type="project" value="UniProtKB-KW"/>
</dbReference>
<sequence length="322" mass="35545">MSTGTKEIVIPCTDGVELAAKHWGIGNKQQIDSKERILMLHGWLDNSNSFDLLLPRLCSDEREILALDFPGHGFSGHKSPDGPPQLISDYAYYVGETLRFLNWIDGNESGGITLIGHSMGAAVSLIYAAAFPEHVSRIVLLEGAGPLARDPLDIARHIRSSVSRRLKSNQALYQLSSEEEKNQGRRKIYQNLTIAVNARKKTAELVPGQQYISTEAALSIVKRATLPIEKLPQHDSFKAGGTELSNDHIGEQVAAIYHEVQCPTCLLLADDGWPEDDWTSDAVRNKLQPQVMMHLPGSHHFHADPDTSEAVISEVLKFLAKD</sequence>
<gene>
    <name evidence="4" type="ORF">CTEN210_16777</name>
</gene>
<dbReference type="AlphaFoldDB" id="A0AAD3HEF0"/>
<evidence type="ECO:0000256" key="1">
    <source>
        <dbReference type="ARBA" id="ARBA00008645"/>
    </source>
</evidence>
<dbReference type="SUPFAM" id="SSF53474">
    <property type="entry name" value="alpha/beta-Hydrolases"/>
    <property type="match status" value="1"/>
</dbReference>
<evidence type="ECO:0000259" key="3">
    <source>
        <dbReference type="Pfam" id="PF00561"/>
    </source>
</evidence>
<name>A0AAD3HEF0_9STRA</name>
<feature type="domain" description="AB hydrolase-1" evidence="3">
    <location>
        <begin position="37"/>
        <end position="173"/>
    </location>
</feature>
<comment type="caution">
    <text evidence="4">The sequence shown here is derived from an EMBL/GenBank/DDBJ whole genome shotgun (WGS) entry which is preliminary data.</text>
</comment>